<accession>A0A0E9SNH5</accession>
<dbReference type="EMBL" id="GBXM01066499">
    <property type="protein sequence ID" value="JAH42078.1"/>
    <property type="molecule type" value="Transcribed_RNA"/>
</dbReference>
<name>A0A0E9SNH5_ANGAN</name>
<dbReference type="AlphaFoldDB" id="A0A0E9SNH5"/>
<sequence length="32" mass="3559">MLTLSTFNTHATQPPLRSSLTNYVYPYLGGQS</sequence>
<reference evidence="1" key="2">
    <citation type="journal article" date="2015" name="Fish Shellfish Immunol.">
        <title>Early steps in the European eel (Anguilla anguilla)-Vibrio vulnificus interaction in the gills: Role of the RtxA13 toxin.</title>
        <authorList>
            <person name="Callol A."/>
            <person name="Pajuelo D."/>
            <person name="Ebbesson L."/>
            <person name="Teles M."/>
            <person name="MacKenzie S."/>
            <person name="Amaro C."/>
        </authorList>
    </citation>
    <scope>NUCLEOTIDE SEQUENCE</scope>
</reference>
<evidence type="ECO:0000313" key="1">
    <source>
        <dbReference type="EMBL" id="JAH42078.1"/>
    </source>
</evidence>
<protein>
    <submittedName>
        <fullName evidence="1">Uncharacterized protein</fullName>
    </submittedName>
</protein>
<reference evidence="1" key="1">
    <citation type="submission" date="2014-11" db="EMBL/GenBank/DDBJ databases">
        <authorList>
            <person name="Amaro Gonzalez C."/>
        </authorList>
    </citation>
    <scope>NUCLEOTIDE SEQUENCE</scope>
</reference>
<organism evidence="1">
    <name type="scientific">Anguilla anguilla</name>
    <name type="common">European freshwater eel</name>
    <name type="synonym">Muraena anguilla</name>
    <dbReference type="NCBI Taxonomy" id="7936"/>
    <lineage>
        <taxon>Eukaryota</taxon>
        <taxon>Metazoa</taxon>
        <taxon>Chordata</taxon>
        <taxon>Craniata</taxon>
        <taxon>Vertebrata</taxon>
        <taxon>Euteleostomi</taxon>
        <taxon>Actinopterygii</taxon>
        <taxon>Neopterygii</taxon>
        <taxon>Teleostei</taxon>
        <taxon>Anguilliformes</taxon>
        <taxon>Anguillidae</taxon>
        <taxon>Anguilla</taxon>
    </lineage>
</organism>
<proteinExistence type="predicted"/>